<accession>A0AAD3RMQ8</accession>
<reference evidence="2" key="1">
    <citation type="submission" date="2022-08" db="EMBL/GenBank/DDBJ databases">
        <title>Genome sequencing of akame (Lates japonicus).</title>
        <authorList>
            <person name="Hashiguchi Y."/>
            <person name="Takahashi H."/>
        </authorList>
    </citation>
    <scope>NUCLEOTIDE SEQUENCE</scope>
    <source>
        <strain evidence="2">Kochi</strain>
    </source>
</reference>
<name>A0AAD3RMQ8_LATJO</name>
<dbReference type="AlphaFoldDB" id="A0AAD3RMQ8"/>
<organism evidence="2 3">
    <name type="scientific">Lates japonicus</name>
    <name type="common">Japanese lates</name>
    <dbReference type="NCBI Taxonomy" id="270547"/>
    <lineage>
        <taxon>Eukaryota</taxon>
        <taxon>Metazoa</taxon>
        <taxon>Chordata</taxon>
        <taxon>Craniata</taxon>
        <taxon>Vertebrata</taxon>
        <taxon>Euteleostomi</taxon>
        <taxon>Actinopterygii</taxon>
        <taxon>Neopterygii</taxon>
        <taxon>Teleostei</taxon>
        <taxon>Neoteleostei</taxon>
        <taxon>Acanthomorphata</taxon>
        <taxon>Carangaria</taxon>
        <taxon>Carangaria incertae sedis</taxon>
        <taxon>Centropomidae</taxon>
        <taxon>Lates</taxon>
    </lineage>
</organism>
<evidence type="ECO:0000313" key="2">
    <source>
        <dbReference type="EMBL" id="GLD74733.1"/>
    </source>
</evidence>
<sequence>MCGPLRVDQSGTADSQEDRDTSETTTTTSAIPIFPQLSLSISRYKAQSRVHVSCGAHQQILARKKKRDTLIGALATSDLPTWPASSSSFSRRRDLCALQSYPSPASCASRPLGWLPAGATIALAALATVHRMPSLARLASGLNRGGGVALVRGRPAVGRTV</sequence>
<feature type="region of interest" description="Disordered" evidence="1">
    <location>
        <begin position="1"/>
        <end position="27"/>
    </location>
</feature>
<gene>
    <name evidence="2" type="ORF">AKAME5_002606500</name>
</gene>
<dbReference type="Proteomes" id="UP001279410">
    <property type="component" value="Unassembled WGS sequence"/>
</dbReference>
<evidence type="ECO:0000313" key="3">
    <source>
        <dbReference type="Proteomes" id="UP001279410"/>
    </source>
</evidence>
<keyword evidence="3" id="KW-1185">Reference proteome</keyword>
<proteinExistence type="predicted"/>
<protein>
    <submittedName>
        <fullName evidence="2">Hairy/enhancer-of-split related with YRPW motif-like protein isoform X1</fullName>
    </submittedName>
</protein>
<dbReference type="EMBL" id="BRZM01002452">
    <property type="protein sequence ID" value="GLD74733.1"/>
    <property type="molecule type" value="Genomic_DNA"/>
</dbReference>
<comment type="caution">
    <text evidence="2">The sequence shown here is derived from an EMBL/GenBank/DDBJ whole genome shotgun (WGS) entry which is preliminary data.</text>
</comment>
<evidence type="ECO:0000256" key="1">
    <source>
        <dbReference type="SAM" id="MobiDB-lite"/>
    </source>
</evidence>